<dbReference type="Proteomes" id="UP000430222">
    <property type="component" value="Unassembled WGS sequence"/>
</dbReference>
<evidence type="ECO:0000313" key="2">
    <source>
        <dbReference type="Proteomes" id="UP000430222"/>
    </source>
</evidence>
<proteinExistence type="predicted"/>
<dbReference type="AlphaFoldDB" id="A0A6I2UV08"/>
<keyword evidence="2" id="KW-1185">Reference proteome</keyword>
<name>A0A6I2UV08_9FIRM</name>
<sequence length="205" mass="22233">MPRIKLLMKVCCPGYGSSVRDYENFGFEEGILREAMAYTAGTVIAHGLGKQLQIKFVYGKIICFCAKLVHEAEFVLLEDSVDLEGDLLHDFAVVGVVDDEEVLGIAAVVACLEVEGAAEGALSVLLADFIGDDLLDVADDIAVGIGEVDVEVRGDEAGAYGLELVEVQAEAHKENDLVSIKYLANSCFTVLVHDEFQMYLREVKV</sequence>
<gene>
    <name evidence="1" type="ORF">FYJ78_03090</name>
</gene>
<comment type="caution">
    <text evidence="1">The sequence shown here is derived from an EMBL/GenBank/DDBJ whole genome shotgun (WGS) entry which is preliminary data.</text>
</comment>
<reference evidence="1 2" key="1">
    <citation type="submission" date="2019-08" db="EMBL/GenBank/DDBJ databases">
        <title>In-depth cultivation of the pig gut microbiome towards novel bacterial diversity and tailored functional studies.</title>
        <authorList>
            <person name="Wylensek D."/>
            <person name="Hitch T.C.A."/>
            <person name="Clavel T."/>
        </authorList>
    </citation>
    <scope>NUCLEOTIDE SEQUENCE [LARGE SCALE GENOMIC DNA]</scope>
    <source>
        <strain evidence="2">WCA-380-WT-3B3</strain>
    </source>
</reference>
<accession>A0A6I2UV08</accession>
<dbReference type="EMBL" id="VUNL01000003">
    <property type="protein sequence ID" value="MSV24185.1"/>
    <property type="molecule type" value="Genomic_DNA"/>
</dbReference>
<protein>
    <submittedName>
        <fullName evidence="1">Uncharacterized protein</fullName>
    </submittedName>
</protein>
<evidence type="ECO:0000313" key="1">
    <source>
        <dbReference type="EMBL" id="MSV24185.1"/>
    </source>
</evidence>
<organism evidence="1 2">
    <name type="scientific">Selenomonas montiformis</name>
    <dbReference type="NCBI Taxonomy" id="2652285"/>
    <lineage>
        <taxon>Bacteria</taxon>
        <taxon>Bacillati</taxon>
        <taxon>Bacillota</taxon>
        <taxon>Negativicutes</taxon>
        <taxon>Selenomonadales</taxon>
        <taxon>Selenomonadaceae</taxon>
        <taxon>Selenomonas</taxon>
    </lineage>
</organism>